<evidence type="ECO:0000313" key="3">
    <source>
        <dbReference type="Proteomes" id="UP000001844"/>
    </source>
</evidence>
<dbReference type="eggNOG" id="COG2929">
    <property type="taxonomic scope" value="Bacteria"/>
</dbReference>
<dbReference type="STRING" id="472759.Nhal_3021"/>
<proteinExistence type="predicted"/>
<sequence>MSTKYTWDEVKRQANLEKHGLDFIDADLVLEHPYRLEIDTERNGERRKQAFAYVFDILMVLTVAYLPGETTRIISFRPAKRREKEAYYDWLENDYDDS</sequence>
<reference evidence="3" key="1">
    <citation type="submission" date="2010-04" db="EMBL/GenBank/DDBJ databases">
        <title>Complete genome sequence of Nitrosococcus halophilus Nc4, a salt-adapted, aerobic obligate ammonia-oxidizing sulfur purple bacterium.</title>
        <authorList>
            <consortium name="US DOE Joint Genome Institute"/>
            <person name="Campbell M.A."/>
            <person name="Malfatti S.A."/>
            <person name="Chain P.S.G."/>
            <person name="Heidelberg J.F."/>
            <person name="Ward B.B."/>
            <person name="Klotz M.G."/>
        </authorList>
    </citation>
    <scope>NUCLEOTIDE SEQUENCE [LARGE SCALE GENOMIC DNA]</scope>
    <source>
        <strain evidence="3">Nc4</strain>
    </source>
</reference>
<dbReference type="Pfam" id="PF04365">
    <property type="entry name" value="BrnT_toxin"/>
    <property type="match status" value="1"/>
</dbReference>
<keyword evidence="1" id="KW-1133">Transmembrane helix</keyword>
<organism evidence="2 3">
    <name type="scientific">Nitrosococcus halophilus (strain Nc4)</name>
    <dbReference type="NCBI Taxonomy" id="472759"/>
    <lineage>
        <taxon>Bacteria</taxon>
        <taxon>Pseudomonadati</taxon>
        <taxon>Pseudomonadota</taxon>
        <taxon>Gammaproteobacteria</taxon>
        <taxon>Chromatiales</taxon>
        <taxon>Chromatiaceae</taxon>
        <taxon>Nitrosococcus</taxon>
    </lineage>
</organism>
<dbReference type="Gene3D" id="3.10.450.530">
    <property type="entry name" value="Ribonuclease toxin, BrnT, of type II toxin-antitoxin system"/>
    <property type="match status" value="1"/>
</dbReference>
<dbReference type="AlphaFoldDB" id="D5BZ64"/>
<name>D5BZ64_NITHN</name>
<dbReference type="InterPro" id="IPR038573">
    <property type="entry name" value="BrnT_sf"/>
</dbReference>
<keyword evidence="1" id="KW-0812">Transmembrane</keyword>
<evidence type="ECO:0000256" key="1">
    <source>
        <dbReference type="SAM" id="Phobius"/>
    </source>
</evidence>
<accession>D5BZ64</accession>
<keyword evidence="3" id="KW-1185">Reference proteome</keyword>
<dbReference type="OrthoDB" id="9802417at2"/>
<gene>
    <name evidence="2" type="ordered locus">Nhal_3021</name>
</gene>
<dbReference type="RefSeq" id="WP_013033928.1">
    <property type="nucleotide sequence ID" value="NC_013960.1"/>
</dbReference>
<evidence type="ECO:0000313" key="2">
    <source>
        <dbReference type="EMBL" id="ADE16078.1"/>
    </source>
</evidence>
<feature type="transmembrane region" description="Helical" evidence="1">
    <location>
        <begin position="50"/>
        <end position="68"/>
    </location>
</feature>
<keyword evidence="1" id="KW-0472">Membrane</keyword>
<evidence type="ECO:0008006" key="4">
    <source>
        <dbReference type="Google" id="ProtNLM"/>
    </source>
</evidence>
<dbReference type="HOGENOM" id="CLU_149290_2_0_6"/>
<dbReference type="KEGG" id="nhl:Nhal_3021"/>
<dbReference type="EMBL" id="CP001798">
    <property type="protein sequence ID" value="ADE16078.1"/>
    <property type="molecule type" value="Genomic_DNA"/>
</dbReference>
<dbReference type="Proteomes" id="UP000001844">
    <property type="component" value="Chromosome"/>
</dbReference>
<dbReference type="InterPro" id="IPR007460">
    <property type="entry name" value="BrnT_toxin"/>
</dbReference>
<protein>
    <recommendedName>
        <fullName evidence="4">BrnT family toxin</fullName>
    </recommendedName>
</protein>